<dbReference type="OrthoDB" id="421327at2759"/>
<evidence type="ECO:0000256" key="5">
    <source>
        <dbReference type="ARBA" id="ARBA00023014"/>
    </source>
</evidence>
<name>A0A2H3EJV6_ARMGA</name>
<dbReference type="STRING" id="47427.A0A2H3EJV6"/>
<dbReference type="InterPro" id="IPR015324">
    <property type="entry name" value="Ribosomal_Rsm22-like"/>
</dbReference>
<keyword evidence="10" id="KW-1185">Reference proteome</keyword>
<evidence type="ECO:0000313" key="10">
    <source>
        <dbReference type="Proteomes" id="UP000217790"/>
    </source>
</evidence>
<keyword evidence="4" id="KW-0408">Iron</keyword>
<dbReference type="GO" id="GO:0051536">
    <property type="term" value="F:iron-sulfur cluster binding"/>
    <property type="evidence" value="ECO:0007669"/>
    <property type="project" value="UniProtKB-KW"/>
</dbReference>
<evidence type="ECO:0000256" key="1">
    <source>
        <dbReference type="ARBA" id="ARBA00004173"/>
    </source>
</evidence>
<comment type="subcellular location">
    <subcellularLocation>
        <location evidence="1">Mitochondrion</location>
    </subcellularLocation>
</comment>
<feature type="region of interest" description="Disordered" evidence="8">
    <location>
        <begin position="533"/>
        <end position="618"/>
    </location>
</feature>
<dbReference type="GO" id="GO:0046872">
    <property type="term" value="F:metal ion binding"/>
    <property type="evidence" value="ECO:0007669"/>
    <property type="project" value="UniProtKB-KW"/>
</dbReference>
<dbReference type="PANTHER" id="PTHR13184:SF5">
    <property type="entry name" value="METHYLTRANSFERASE-LIKE PROTEIN 17, MITOCHONDRIAL"/>
    <property type="match status" value="1"/>
</dbReference>
<evidence type="ECO:0000313" key="9">
    <source>
        <dbReference type="EMBL" id="PBL00364.1"/>
    </source>
</evidence>
<dbReference type="EMBL" id="KZ293646">
    <property type="protein sequence ID" value="PBL00364.1"/>
    <property type="molecule type" value="Genomic_DNA"/>
</dbReference>
<protein>
    <submittedName>
        <fullName evidence="9">Rsm22-domain-containing protein</fullName>
    </submittedName>
</protein>
<dbReference type="GO" id="GO:0005763">
    <property type="term" value="C:mitochondrial small ribosomal subunit"/>
    <property type="evidence" value="ECO:0007669"/>
    <property type="project" value="TreeGrafter"/>
</dbReference>
<reference evidence="10" key="1">
    <citation type="journal article" date="2017" name="Nat. Ecol. Evol.">
        <title>Genome expansion and lineage-specific genetic innovations in the forest pathogenic fungi Armillaria.</title>
        <authorList>
            <person name="Sipos G."/>
            <person name="Prasanna A.N."/>
            <person name="Walter M.C."/>
            <person name="O'Connor E."/>
            <person name="Balint B."/>
            <person name="Krizsan K."/>
            <person name="Kiss B."/>
            <person name="Hess J."/>
            <person name="Varga T."/>
            <person name="Slot J."/>
            <person name="Riley R."/>
            <person name="Boka B."/>
            <person name="Rigling D."/>
            <person name="Barry K."/>
            <person name="Lee J."/>
            <person name="Mihaltcheva S."/>
            <person name="LaButti K."/>
            <person name="Lipzen A."/>
            <person name="Waldron R."/>
            <person name="Moloney N.M."/>
            <person name="Sperisen C."/>
            <person name="Kredics L."/>
            <person name="Vagvoelgyi C."/>
            <person name="Patrignani A."/>
            <person name="Fitzpatrick D."/>
            <person name="Nagy I."/>
            <person name="Doyle S."/>
            <person name="Anderson J.B."/>
            <person name="Grigoriev I.V."/>
            <person name="Gueldener U."/>
            <person name="Muensterkoetter M."/>
            <person name="Nagy L.G."/>
        </authorList>
    </citation>
    <scope>NUCLEOTIDE SEQUENCE [LARGE SCALE GENOMIC DNA]</scope>
    <source>
        <strain evidence="10">Ar21-2</strain>
    </source>
</reference>
<evidence type="ECO:0000256" key="2">
    <source>
        <dbReference type="ARBA" id="ARBA00022723"/>
    </source>
</evidence>
<dbReference type="GO" id="GO:0003735">
    <property type="term" value="F:structural constituent of ribosome"/>
    <property type="evidence" value="ECO:0007669"/>
    <property type="project" value="TreeGrafter"/>
</dbReference>
<dbReference type="GO" id="GO:0006412">
    <property type="term" value="P:translation"/>
    <property type="evidence" value="ECO:0007669"/>
    <property type="project" value="InterPro"/>
</dbReference>
<sequence length="618" mass="69245">MFRHILRRSFASTLVSRRGPNPRLTLDPSLQALLNDVDITLLNHKPQDQTIYKELEVVQEADPSLDYEEDELPSEKATRKSPAATFGSKQIGAVILPLELQNAISALIEDADKHRLHEDAKRLFLNPDTHKWDTEYDEKYKSWEHRMRHSERDGTAFASVALPAHYSAITAVLSHAKHRMGPEWLVERVVDWGAGTGSALWAALHVFQKSDIERPVEELKAADSTLDTYLGIDKRDGLVEMGKRILHGIPVPPMSDITFRRGLPYPSLDKVPNTLAISAFTLSAQSTPLLRKKMVKEMWDSGAETIILIDHGTRDGFTAVAEGREALLRMSRVGSDSVFDWEHEVLRGEGAGKVGEGAHVVAPCAHEKECPLLGTKLHCIFEQRLQRPSFVRKTKHSGRGHEDVGYAYVVIRRGPRPQRVPLGEGVGRMGSVGRREAEEEASEVREVVLSEGFGELEPQAEPLLDEEPHDDLVAALRLESYSWPRLVFPPLKKGGHIILDGCTQDGKIVRMTVPRSQGKQVYYDARKSAWGDVFPHEPKKPGQERFQPKRAKKEGPVVEGADIGKGRSKERKGKSSKGSVGYEKLQEHLKEDRKKERVFRRARGVAKDFDGEPAVSTY</sequence>
<dbReference type="PANTHER" id="PTHR13184">
    <property type="entry name" value="37S RIBOSOMAL PROTEIN S22"/>
    <property type="match status" value="1"/>
</dbReference>
<dbReference type="Proteomes" id="UP000217790">
    <property type="component" value="Unassembled WGS sequence"/>
</dbReference>
<accession>A0A2H3EJV6</accession>
<evidence type="ECO:0000256" key="6">
    <source>
        <dbReference type="ARBA" id="ARBA00023128"/>
    </source>
</evidence>
<evidence type="ECO:0000256" key="8">
    <source>
        <dbReference type="SAM" id="MobiDB-lite"/>
    </source>
</evidence>
<dbReference type="OMA" id="IMRMTIP"/>
<comment type="function">
    <text evidence="7">Mitochondrial ribosome (mitoribosome) assembly factor. Binds at the interface of the head and body domains of the mitochondrial small ribosomal subunit (mt-SSU), occluding the mRNA channel and preventing compaction of the head domain towards the body. Probable inactive methyltransferase: retains the characteristic folding and ability to bind S-adenosyl-L-methionine, but it probably lost its methyltransferase activity.</text>
</comment>
<dbReference type="InterPro" id="IPR052571">
    <property type="entry name" value="Mt_RNA_Methyltransferase"/>
</dbReference>
<evidence type="ECO:0000256" key="4">
    <source>
        <dbReference type="ARBA" id="ARBA00023004"/>
    </source>
</evidence>
<feature type="compositionally biased region" description="Basic and acidic residues" evidence="8">
    <location>
        <begin position="533"/>
        <end position="547"/>
    </location>
</feature>
<feature type="region of interest" description="Disordered" evidence="8">
    <location>
        <begin position="63"/>
        <end position="83"/>
    </location>
</feature>
<proteinExistence type="predicted"/>
<keyword evidence="5" id="KW-0411">Iron-sulfur</keyword>
<organism evidence="9 10">
    <name type="scientific">Armillaria gallica</name>
    <name type="common">Bulbous honey fungus</name>
    <name type="synonym">Armillaria bulbosa</name>
    <dbReference type="NCBI Taxonomy" id="47427"/>
    <lineage>
        <taxon>Eukaryota</taxon>
        <taxon>Fungi</taxon>
        <taxon>Dikarya</taxon>
        <taxon>Basidiomycota</taxon>
        <taxon>Agaricomycotina</taxon>
        <taxon>Agaricomycetes</taxon>
        <taxon>Agaricomycetidae</taxon>
        <taxon>Agaricales</taxon>
        <taxon>Marasmiineae</taxon>
        <taxon>Physalacriaceae</taxon>
        <taxon>Armillaria</taxon>
    </lineage>
</organism>
<keyword evidence="3" id="KW-0809">Transit peptide</keyword>
<dbReference type="Pfam" id="PF09243">
    <property type="entry name" value="Rsm22"/>
    <property type="match status" value="1"/>
</dbReference>
<feature type="compositionally biased region" description="Acidic residues" evidence="8">
    <location>
        <begin position="63"/>
        <end position="72"/>
    </location>
</feature>
<keyword evidence="2" id="KW-0479">Metal-binding</keyword>
<dbReference type="GO" id="GO:0008168">
    <property type="term" value="F:methyltransferase activity"/>
    <property type="evidence" value="ECO:0007669"/>
    <property type="project" value="InterPro"/>
</dbReference>
<keyword evidence="6" id="KW-0496">Mitochondrion</keyword>
<dbReference type="AlphaFoldDB" id="A0A2H3EJV6"/>
<gene>
    <name evidence="9" type="ORF">ARMGADRAFT_1058450</name>
</gene>
<dbReference type="InParanoid" id="A0A2H3EJV6"/>
<evidence type="ECO:0000256" key="7">
    <source>
        <dbReference type="ARBA" id="ARBA00045681"/>
    </source>
</evidence>
<feature type="compositionally biased region" description="Basic and acidic residues" evidence="8">
    <location>
        <begin position="584"/>
        <end position="595"/>
    </location>
</feature>
<evidence type="ECO:0000256" key="3">
    <source>
        <dbReference type="ARBA" id="ARBA00022946"/>
    </source>
</evidence>